<dbReference type="AlphaFoldDB" id="A0A8S3GQ17"/>
<gene>
    <name evidence="2" type="ORF">BYL167_LOCUS76838</name>
</gene>
<evidence type="ECO:0000313" key="3">
    <source>
        <dbReference type="Proteomes" id="UP000681967"/>
    </source>
</evidence>
<protein>
    <submittedName>
        <fullName evidence="2">Uncharacterized protein</fullName>
    </submittedName>
</protein>
<dbReference type="Proteomes" id="UP000681967">
    <property type="component" value="Unassembled WGS sequence"/>
</dbReference>
<dbReference type="GO" id="GO:0034457">
    <property type="term" value="C:Mpp10 complex"/>
    <property type="evidence" value="ECO:0007669"/>
    <property type="project" value="InterPro"/>
</dbReference>
<dbReference type="GO" id="GO:0006364">
    <property type="term" value="P:rRNA processing"/>
    <property type="evidence" value="ECO:0007669"/>
    <property type="project" value="InterPro"/>
</dbReference>
<dbReference type="Pfam" id="PF04006">
    <property type="entry name" value="Mpp10"/>
    <property type="match status" value="1"/>
</dbReference>
<organism evidence="2 3">
    <name type="scientific">Rotaria magnacalcarata</name>
    <dbReference type="NCBI Taxonomy" id="392030"/>
    <lineage>
        <taxon>Eukaryota</taxon>
        <taxon>Metazoa</taxon>
        <taxon>Spiralia</taxon>
        <taxon>Gnathifera</taxon>
        <taxon>Rotifera</taxon>
        <taxon>Eurotatoria</taxon>
        <taxon>Bdelloidea</taxon>
        <taxon>Philodinida</taxon>
        <taxon>Philodinidae</taxon>
        <taxon>Rotaria</taxon>
    </lineage>
</organism>
<accession>A0A8S3GQ17</accession>
<feature type="compositionally biased region" description="Basic residues" evidence="1">
    <location>
        <begin position="31"/>
        <end position="47"/>
    </location>
</feature>
<reference evidence="2" key="1">
    <citation type="submission" date="2021-02" db="EMBL/GenBank/DDBJ databases">
        <authorList>
            <person name="Nowell W R."/>
        </authorList>
    </citation>
    <scope>NUCLEOTIDE SEQUENCE</scope>
</reference>
<feature type="region of interest" description="Disordered" evidence="1">
    <location>
        <begin position="1"/>
        <end position="62"/>
    </location>
</feature>
<dbReference type="InterPro" id="IPR012173">
    <property type="entry name" value="Mpp10"/>
</dbReference>
<dbReference type="EMBL" id="CAJOBH010278250">
    <property type="protein sequence ID" value="CAF5169228.1"/>
    <property type="molecule type" value="Genomic_DNA"/>
</dbReference>
<sequence>SDSTLLAPEEVHLRPKGDIKADSERTDTDKKHARRLLKHKLKLKSKATPKATNPEEEEKEEKRTLLKKLGKMKNVRIEKVISYVFLNCSIN</sequence>
<evidence type="ECO:0000256" key="1">
    <source>
        <dbReference type="SAM" id="MobiDB-lite"/>
    </source>
</evidence>
<comment type="caution">
    <text evidence="2">The sequence shown here is derived from an EMBL/GenBank/DDBJ whole genome shotgun (WGS) entry which is preliminary data.</text>
</comment>
<name>A0A8S3GQ17_9BILA</name>
<evidence type="ECO:0000313" key="2">
    <source>
        <dbReference type="EMBL" id="CAF5169228.1"/>
    </source>
</evidence>
<dbReference type="GO" id="GO:0005732">
    <property type="term" value="C:sno(s)RNA-containing ribonucleoprotein complex"/>
    <property type="evidence" value="ECO:0007669"/>
    <property type="project" value="InterPro"/>
</dbReference>
<feature type="non-terminal residue" evidence="2">
    <location>
        <position position="1"/>
    </location>
</feature>
<feature type="compositionally biased region" description="Basic and acidic residues" evidence="1">
    <location>
        <begin position="9"/>
        <end position="30"/>
    </location>
</feature>
<proteinExistence type="predicted"/>